<proteinExistence type="inferred from homology"/>
<evidence type="ECO:0000313" key="5">
    <source>
        <dbReference type="Proteomes" id="UP001164746"/>
    </source>
</evidence>
<evidence type="ECO:0000259" key="3">
    <source>
        <dbReference type="Pfam" id="PF00685"/>
    </source>
</evidence>
<keyword evidence="2" id="KW-0808">Transferase</keyword>
<dbReference type="EMBL" id="CP111023">
    <property type="protein sequence ID" value="WAR21917.1"/>
    <property type="molecule type" value="Genomic_DNA"/>
</dbReference>
<organism evidence="4 5">
    <name type="scientific">Mya arenaria</name>
    <name type="common">Soft-shell clam</name>
    <dbReference type="NCBI Taxonomy" id="6604"/>
    <lineage>
        <taxon>Eukaryota</taxon>
        <taxon>Metazoa</taxon>
        <taxon>Spiralia</taxon>
        <taxon>Lophotrochozoa</taxon>
        <taxon>Mollusca</taxon>
        <taxon>Bivalvia</taxon>
        <taxon>Autobranchia</taxon>
        <taxon>Heteroconchia</taxon>
        <taxon>Euheterodonta</taxon>
        <taxon>Imparidentia</taxon>
        <taxon>Neoheterodontei</taxon>
        <taxon>Myida</taxon>
        <taxon>Myoidea</taxon>
        <taxon>Myidae</taxon>
        <taxon>Mya</taxon>
    </lineage>
</organism>
<sequence>MNVRFNHTSCKYHISTLKMSDKVTDKETIQVGLRKYKGTSVFSSCEVEKIPEMTIIEDDVWILTFPRSAWKNRSRLVSSRHIYTAIYFPPIYFAANDMKAAIRSIADHLGVEVTDDDVDKINDHCTFRSMKENESTNAIWMRDCTNVDQSFGGHVRKGKVGGWREHLTPEMSGKIDSMVHEKLGHLDINFDYGE</sequence>
<feature type="domain" description="Sulfotransferase" evidence="3">
    <location>
        <begin position="96"/>
        <end position="185"/>
    </location>
</feature>
<evidence type="ECO:0000256" key="1">
    <source>
        <dbReference type="ARBA" id="ARBA00005771"/>
    </source>
</evidence>
<dbReference type="InterPro" id="IPR027417">
    <property type="entry name" value="P-loop_NTPase"/>
</dbReference>
<dbReference type="Gene3D" id="3.40.50.300">
    <property type="entry name" value="P-loop containing nucleotide triphosphate hydrolases"/>
    <property type="match status" value="1"/>
</dbReference>
<gene>
    <name evidence="4" type="ORF">MAR_015891</name>
</gene>
<dbReference type="Pfam" id="PF00685">
    <property type="entry name" value="Sulfotransfer_1"/>
    <property type="match status" value="1"/>
</dbReference>
<protein>
    <submittedName>
        <fullName evidence="4">ST1E1-like protein</fullName>
    </submittedName>
</protein>
<comment type="similarity">
    <text evidence="1">Belongs to the sulfotransferase 1 family.</text>
</comment>
<keyword evidence="5" id="KW-1185">Reference proteome</keyword>
<dbReference type="InterPro" id="IPR000863">
    <property type="entry name" value="Sulfotransferase_dom"/>
</dbReference>
<name>A0ABY7FK19_MYAAR</name>
<evidence type="ECO:0000256" key="2">
    <source>
        <dbReference type="ARBA" id="ARBA00022679"/>
    </source>
</evidence>
<reference evidence="4" key="1">
    <citation type="submission" date="2022-11" db="EMBL/GenBank/DDBJ databases">
        <title>Centuries of genome instability and evolution in soft-shell clam transmissible cancer (bioRxiv).</title>
        <authorList>
            <person name="Hart S.F.M."/>
            <person name="Yonemitsu M.A."/>
            <person name="Giersch R.M."/>
            <person name="Beal B.F."/>
            <person name="Arriagada G."/>
            <person name="Davis B.W."/>
            <person name="Ostrander E.A."/>
            <person name="Goff S.P."/>
            <person name="Metzger M.J."/>
        </authorList>
    </citation>
    <scope>NUCLEOTIDE SEQUENCE</scope>
    <source>
        <strain evidence="4">MELC-2E11</strain>
        <tissue evidence="4">Siphon/mantle</tissue>
    </source>
</reference>
<dbReference type="PANTHER" id="PTHR11783">
    <property type="entry name" value="SULFOTRANSFERASE SULT"/>
    <property type="match status" value="1"/>
</dbReference>
<dbReference type="SUPFAM" id="SSF52540">
    <property type="entry name" value="P-loop containing nucleoside triphosphate hydrolases"/>
    <property type="match status" value="1"/>
</dbReference>
<dbReference type="Proteomes" id="UP001164746">
    <property type="component" value="Chromosome 12"/>
</dbReference>
<evidence type="ECO:0000313" key="4">
    <source>
        <dbReference type="EMBL" id="WAR21917.1"/>
    </source>
</evidence>
<accession>A0ABY7FK19</accession>